<reference evidence="2" key="1">
    <citation type="journal article" date="2019" name="Int. J. Syst. Evol. Microbiol.">
        <title>The Global Catalogue of Microorganisms (GCM) 10K type strain sequencing project: providing services to taxonomists for standard genome sequencing and annotation.</title>
        <authorList>
            <consortium name="The Broad Institute Genomics Platform"/>
            <consortium name="The Broad Institute Genome Sequencing Center for Infectious Disease"/>
            <person name="Wu L."/>
            <person name="Ma J."/>
        </authorList>
    </citation>
    <scope>NUCLEOTIDE SEQUENCE [LARGE SCALE GENOMIC DNA]</scope>
    <source>
        <strain evidence="2">CGMCC 4.1782</strain>
    </source>
</reference>
<name>A0ABW5CRP5_9BACT</name>
<evidence type="ECO:0000313" key="2">
    <source>
        <dbReference type="Proteomes" id="UP001597374"/>
    </source>
</evidence>
<evidence type="ECO:0008006" key="3">
    <source>
        <dbReference type="Google" id="ProtNLM"/>
    </source>
</evidence>
<dbReference type="RefSeq" id="WP_250429387.1">
    <property type="nucleotide sequence ID" value="NZ_JALPRR010000002.1"/>
</dbReference>
<gene>
    <name evidence="1" type="ORF">ACFSKP_02825</name>
</gene>
<protein>
    <recommendedName>
        <fullName evidence="3">STAS/SEC14 domain-containing protein</fullName>
    </recommendedName>
</protein>
<comment type="caution">
    <text evidence="1">The sequence shown here is derived from an EMBL/GenBank/DDBJ whole genome shotgun (WGS) entry which is preliminary data.</text>
</comment>
<sequence>MEVYKTDSFEVDYDPQERLFLQCHAMPDSQEFRRGLLVALEFAKSHQVKQWLLDFREIGELNEQEETWIQVQLFPQIMMSLGMDNYMAVVVSEKCYDYLLKEAGLLGLKSYNSFIIINYFFDLAEASAWLDSCPVAKAG</sequence>
<keyword evidence="2" id="KW-1185">Reference proteome</keyword>
<proteinExistence type="predicted"/>
<evidence type="ECO:0000313" key="1">
    <source>
        <dbReference type="EMBL" id="MFD2245171.1"/>
    </source>
</evidence>
<dbReference type="EMBL" id="JBHUIM010000001">
    <property type="protein sequence ID" value="MFD2245171.1"/>
    <property type="molecule type" value="Genomic_DNA"/>
</dbReference>
<organism evidence="1 2">
    <name type="scientific">Pontibacter ruber</name>
    <dbReference type="NCBI Taxonomy" id="1343895"/>
    <lineage>
        <taxon>Bacteria</taxon>
        <taxon>Pseudomonadati</taxon>
        <taxon>Bacteroidota</taxon>
        <taxon>Cytophagia</taxon>
        <taxon>Cytophagales</taxon>
        <taxon>Hymenobacteraceae</taxon>
        <taxon>Pontibacter</taxon>
    </lineage>
</organism>
<accession>A0ABW5CRP5</accession>
<dbReference type="Proteomes" id="UP001597374">
    <property type="component" value="Unassembled WGS sequence"/>
</dbReference>